<dbReference type="PANTHER" id="PTHR13799:SF13">
    <property type="entry name" value="NIF3-LIKE PROTEIN 1"/>
    <property type="match status" value="1"/>
</dbReference>
<gene>
    <name evidence="3" type="ORF">BJ085DRAFT_29166</name>
</gene>
<dbReference type="Gene3D" id="3.40.1390.30">
    <property type="entry name" value="NIF3 (NGG1p interacting factor 3)-like"/>
    <property type="match status" value="1"/>
</dbReference>
<feature type="binding site" evidence="2">
    <location>
        <position position="244"/>
    </location>
    <ligand>
        <name>a divalent metal cation</name>
        <dbReference type="ChEBI" id="CHEBI:60240"/>
        <label>1</label>
    </ligand>
</feature>
<comment type="similarity">
    <text evidence="1">Belongs to the GTP cyclohydrolase I type 2/NIF3 family.</text>
</comment>
<evidence type="ECO:0000313" key="3">
    <source>
        <dbReference type="EMBL" id="RKP38298.1"/>
    </source>
</evidence>
<dbReference type="Pfam" id="PF01784">
    <property type="entry name" value="DUF34_NIF3"/>
    <property type="match status" value="1"/>
</dbReference>
<feature type="binding site" evidence="2">
    <location>
        <position position="108"/>
    </location>
    <ligand>
        <name>a divalent metal cation</name>
        <dbReference type="ChEBI" id="CHEBI:60240"/>
        <label>1</label>
    </ligand>
</feature>
<dbReference type="EMBL" id="ML002382">
    <property type="protein sequence ID" value="RKP38298.1"/>
    <property type="molecule type" value="Genomic_DNA"/>
</dbReference>
<dbReference type="SUPFAM" id="SSF102705">
    <property type="entry name" value="NIF3 (NGG1p interacting factor 3)-like"/>
    <property type="match status" value="1"/>
</dbReference>
<dbReference type="GO" id="GO:0046872">
    <property type="term" value="F:metal ion binding"/>
    <property type="evidence" value="ECO:0007669"/>
    <property type="project" value="UniProtKB-KW"/>
</dbReference>
<protein>
    <submittedName>
        <fullName evidence="3">GTP cyclohydrolase 1 type 2/Nif3</fullName>
    </submittedName>
</protein>
<dbReference type="AlphaFoldDB" id="A0A4P9ZY48"/>
<dbReference type="GO" id="GO:0005739">
    <property type="term" value="C:mitochondrion"/>
    <property type="evidence" value="ECO:0007669"/>
    <property type="project" value="TreeGrafter"/>
</dbReference>
<dbReference type="NCBIfam" id="TIGR00486">
    <property type="entry name" value="YbgI_SA1388"/>
    <property type="match status" value="1"/>
</dbReference>
<proteinExistence type="inferred from homology"/>
<keyword evidence="2" id="KW-0479">Metal-binding</keyword>
<dbReference type="Proteomes" id="UP000268162">
    <property type="component" value="Unassembled WGS sequence"/>
</dbReference>
<dbReference type="InterPro" id="IPR036069">
    <property type="entry name" value="DUF34/NIF3_sf"/>
</dbReference>
<evidence type="ECO:0000313" key="4">
    <source>
        <dbReference type="Proteomes" id="UP000268162"/>
    </source>
</evidence>
<dbReference type="FunFam" id="3.40.1390.30:FF:000001">
    <property type="entry name" value="GTP cyclohydrolase 1 type 2"/>
    <property type="match status" value="1"/>
</dbReference>
<dbReference type="GO" id="GO:0016787">
    <property type="term" value="F:hydrolase activity"/>
    <property type="evidence" value="ECO:0007669"/>
    <property type="project" value="UniProtKB-KW"/>
</dbReference>
<evidence type="ECO:0000256" key="2">
    <source>
        <dbReference type="PIRSR" id="PIRSR602678-1"/>
    </source>
</evidence>
<feature type="binding site" evidence="2">
    <location>
        <position position="70"/>
    </location>
    <ligand>
        <name>a divalent metal cation</name>
        <dbReference type="ChEBI" id="CHEBI:60240"/>
        <label>1</label>
    </ligand>
</feature>
<feature type="binding site" evidence="2">
    <location>
        <position position="240"/>
    </location>
    <ligand>
        <name>a divalent metal cation</name>
        <dbReference type="ChEBI" id="CHEBI:60240"/>
        <label>1</label>
    </ligand>
</feature>
<keyword evidence="3" id="KW-0378">Hydrolase</keyword>
<name>A0A4P9ZY48_9FUNG</name>
<keyword evidence="4" id="KW-1185">Reference proteome</keyword>
<sequence>MALFQATIAALERRFPLSLASSTWDNVGIMLESVFERPQADRVLLTIDLTPAVLHEAVADPRVGAIVAYHPPIFRGLKRLTRADPKQNILLTCAAKGISVYSPHTVWDNNAIGNADWLATCLGVELTQSMTIDRTESALVGQEEAGTGRLVTLEIPQKLSTLVANIKHNLGLDHVRAARASKHWTNGQDDEPISSVAICAGSGGSVLVKAKADLFLTGEMSHHEVLAAVEQNTSVILCEHSNTERRYLGQIIEPYLREEFAKSGLPFDVKCSQADRDPLEYV</sequence>
<accession>A0A4P9ZY48</accession>
<organism evidence="3 4">
    <name type="scientific">Dimargaris cristalligena</name>
    <dbReference type="NCBI Taxonomy" id="215637"/>
    <lineage>
        <taxon>Eukaryota</taxon>
        <taxon>Fungi</taxon>
        <taxon>Fungi incertae sedis</taxon>
        <taxon>Zoopagomycota</taxon>
        <taxon>Kickxellomycotina</taxon>
        <taxon>Dimargaritomycetes</taxon>
        <taxon>Dimargaritales</taxon>
        <taxon>Dimargaritaceae</taxon>
        <taxon>Dimargaris</taxon>
    </lineage>
</organism>
<reference evidence="4" key="1">
    <citation type="journal article" date="2018" name="Nat. Microbiol.">
        <title>Leveraging single-cell genomics to expand the fungal tree of life.</title>
        <authorList>
            <person name="Ahrendt S.R."/>
            <person name="Quandt C.A."/>
            <person name="Ciobanu D."/>
            <person name="Clum A."/>
            <person name="Salamov A."/>
            <person name="Andreopoulos B."/>
            <person name="Cheng J.F."/>
            <person name="Woyke T."/>
            <person name="Pelin A."/>
            <person name="Henrissat B."/>
            <person name="Reynolds N.K."/>
            <person name="Benny G.L."/>
            <person name="Smith M.E."/>
            <person name="James T.Y."/>
            <person name="Grigoriev I.V."/>
        </authorList>
    </citation>
    <scope>NUCLEOTIDE SEQUENCE [LARGE SCALE GENOMIC DNA]</scope>
    <source>
        <strain evidence="4">RSA 468</strain>
    </source>
</reference>
<evidence type="ECO:0000256" key="1">
    <source>
        <dbReference type="ARBA" id="ARBA00006964"/>
    </source>
</evidence>
<dbReference type="STRING" id="215637.A0A4P9ZY48"/>
<dbReference type="InterPro" id="IPR002678">
    <property type="entry name" value="DUF34/NIF3"/>
</dbReference>
<dbReference type="PANTHER" id="PTHR13799">
    <property type="entry name" value="NGG1 INTERACTING FACTOR 3"/>
    <property type="match status" value="1"/>
</dbReference>